<gene>
    <name evidence="2" type="ORF">BV898_12986</name>
</gene>
<keyword evidence="1" id="KW-0472">Membrane</keyword>
<dbReference type="AlphaFoldDB" id="A0A1W0WC59"/>
<keyword evidence="1" id="KW-0812">Transmembrane</keyword>
<keyword evidence="3" id="KW-1185">Reference proteome</keyword>
<reference evidence="3" key="1">
    <citation type="submission" date="2017-01" db="EMBL/GenBank/DDBJ databases">
        <title>Comparative genomics of anhydrobiosis in the tardigrade Hypsibius dujardini.</title>
        <authorList>
            <person name="Yoshida Y."/>
            <person name="Koutsovoulos G."/>
            <person name="Laetsch D."/>
            <person name="Stevens L."/>
            <person name="Kumar S."/>
            <person name="Horikawa D."/>
            <person name="Ishino K."/>
            <person name="Komine S."/>
            <person name="Tomita M."/>
            <person name="Blaxter M."/>
            <person name="Arakawa K."/>
        </authorList>
    </citation>
    <scope>NUCLEOTIDE SEQUENCE [LARGE SCALE GENOMIC DNA]</scope>
    <source>
        <strain evidence="3">Z151</strain>
    </source>
</reference>
<organism evidence="2 3">
    <name type="scientific">Hypsibius exemplaris</name>
    <name type="common">Freshwater tardigrade</name>
    <dbReference type="NCBI Taxonomy" id="2072580"/>
    <lineage>
        <taxon>Eukaryota</taxon>
        <taxon>Metazoa</taxon>
        <taxon>Ecdysozoa</taxon>
        <taxon>Tardigrada</taxon>
        <taxon>Eutardigrada</taxon>
        <taxon>Parachela</taxon>
        <taxon>Hypsibioidea</taxon>
        <taxon>Hypsibiidae</taxon>
        <taxon>Hypsibius</taxon>
    </lineage>
</organism>
<feature type="transmembrane region" description="Helical" evidence="1">
    <location>
        <begin position="113"/>
        <end position="130"/>
    </location>
</feature>
<sequence>MNLVAKGCDSGNWTIHPQGGLSVRKVDGYSKRLTFRPTVFLGPGSCFLVPTWFRPTVRVLGFWFRPTVFLGPGSWFLVPTYRVPDSWVLVPGSDLVPTYREGSWFLVPTYARVPRSGIAVLVFLVVLVVVL</sequence>
<dbReference type="EMBL" id="MTYJ01000137">
    <property type="protein sequence ID" value="OQV12757.1"/>
    <property type="molecule type" value="Genomic_DNA"/>
</dbReference>
<proteinExistence type="predicted"/>
<protein>
    <submittedName>
        <fullName evidence="2">Uncharacterized protein</fullName>
    </submittedName>
</protein>
<dbReference type="Proteomes" id="UP000192578">
    <property type="component" value="Unassembled WGS sequence"/>
</dbReference>
<accession>A0A1W0WC59</accession>
<evidence type="ECO:0000313" key="3">
    <source>
        <dbReference type="Proteomes" id="UP000192578"/>
    </source>
</evidence>
<comment type="caution">
    <text evidence="2">The sequence shown here is derived from an EMBL/GenBank/DDBJ whole genome shotgun (WGS) entry which is preliminary data.</text>
</comment>
<evidence type="ECO:0000256" key="1">
    <source>
        <dbReference type="SAM" id="Phobius"/>
    </source>
</evidence>
<keyword evidence="1" id="KW-1133">Transmembrane helix</keyword>
<name>A0A1W0WC59_HYPEX</name>
<evidence type="ECO:0000313" key="2">
    <source>
        <dbReference type="EMBL" id="OQV12757.1"/>
    </source>
</evidence>